<dbReference type="GO" id="GO:0016491">
    <property type="term" value="F:oxidoreductase activity"/>
    <property type="evidence" value="ECO:0007669"/>
    <property type="project" value="UniProtKB-KW"/>
</dbReference>
<gene>
    <name evidence="7" type="ORF">E2650_05905</name>
</gene>
<feature type="domain" description="FAD-dependent oxidoreductase 2 FAD-binding" evidence="6">
    <location>
        <begin position="27"/>
        <end position="479"/>
    </location>
</feature>
<proteinExistence type="predicted"/>
<evidence type="ECO:0000256" key="1">
    <source>
        <dbReference type="ARBA" id="ARBA00001974"/>
    </source>
</evidence>
<dbReference type="Gene3D" id="3.50.50.60">
    <property type="entry name" value="FAD/NAD(P)-binding domain"/>
    <property type="match status" value="2"/>
</dbReference>
<dbReference type="SUPFAM" id="SSF51905">
    <property type="entry name" value="FAD/NAD(P)-binding domain"/>
    <property type="match status" value="1"/>
</dbReference>
<reference evidence="7" key="2">
    <citation type="submission" date="2019-04" db="EMBL/GenBank/DDBJ databases">
        <authorList>
            <person name="Zou H."/>
        </authorList>
    </citation>
    <scope>NUCLEOTIDE SEQUENCE</scope>
    <source>
        <strain evidence="7">2015oxa</strain>
    </source>
</reference>
<evidence type="ECO:0000256" key="3">
    <source>
        <dbReference type="ARBA" id="ARBA00022827"/>
    </source>
</evidence>
<evidence type="ECO:0000256" key="5">
    <source>
        <dbReference type="SAM" id="SignalP"/>
    </source>
</evidence>
<sequence>MRLRILAIAVTALVASPAFADEEYNTDLVIVGSGTAGLTAAAYAAQNGIKTIVLEKLANTGGQLSVIEGTYAVESSLQHNQMVGLTKDKSFEETMDYSGWKANPALVKRIIDNSASNYQWMIDSGVAMGPLITDTVDGHRVYHTYAGHAPGPQAIGVLTNIIDKNGGKIFTETPGKKLLLDKNGKVTGILAHNDLKGDVTVHAKAVLMATGSIANSVELLKKFAPQLSINGTPLKSIALKHNTGDGVKMGLDVGAQTANTDLVIGESLVPTNTVYAEMYTSQVMMDAYMMLKAHSLWVNSSGSRFLNEGLAGDFTIVNNALLNYGNQAFVIMDDTKRKDMMFGSGSDTNYFTMYDRGQKVVNFDKVIKDGQKRGYAFKADSIEELAKKMGVDEAALIATVKRYNQLASEGVDKDFAKDPQFLKPLLTPPFYAMKGDSTICDMGGGLKINQKSQVIGANGQPIKGLYAAGATAGGMYGDNYPYIDPGFASASAIATGRFAVQDMANTFLSKEIK</sequence>
<keyword evidence="5" id="KW-0732">Signal</keyword>
<dbReference type="RefSeq" id="WP_279254885.1">
    <property type="nucleotide sequence ID" value="NZ_SUNE01000003.1"/>
</dbReference>
<evidence type="ECO:0000256" key="4">
    <source>
        <dbReference type="ARBA" id="ARBA00023002"/>
    </source>
</evidence>
<dbReference type="Proteomes" id="UP001152518">
    <property type="component" value="Unassembled WGS sequence"/>
</dbReference>
<keyword evidence="2" id="KW-0285">Flavoprotein</keyword>
<organism evidence="7">
    <name type="scientific">Shewanella xiamenensis</name>
    <dbReference type="NCBI Taxonomy" id="332186"/>
    <lineage>
        <taxon>Bacteria</taxon>
        <taxon>Pseudomonadati</taxon>
        <taxon>Pseudomonadota</taxon>
        <taxon>Gammaproteobacteria</taxon>
        <taxon>Alteromonadales</taxon>
        <taxon>Shewanellaceae</taxon>
        <taxon>Shewanella</taxon>
    </lineage>
</organism>
<accession>A0AAW6QVS3</accession>
<evidence type="ECO:0000313" key="7">
    <source>
        <dbReference type="EMBL" id="MDG5899445.1"/>
    </source>
</evidence>
<comment type="caution">
    <text evidence="7">The sequence shown here is derived from an EMBL/GenBank/DDBJ whole genome shotgun (WGS) entry which is preliminary data.</text>
</comment>
<dbReference type="InterPro" id="IPR050315">
    <property type="entry name" value="FAD-oxidoreductase_2"/>
</dbReference>
<dbReference type="PRINTS" id="PR00368">
    <property type="entry name" value="FADPNR"/>
</dbReference>
<keyword evidence="4" id="KW-0560">Oxidoreductase</keyword>
<keyword evidence="3" id="KW-0274">FAD</keyword>
<dbReference type="InterPro" id="IPR036188">
    <property type="entry name" value="FAD/NAD-bd_sf"/>
</dbReference>
<evidence type="ECO:0000259" key="6">
    <source>
        <dbReference type="Pfam" id="PF00890"/>
    </source>
</evidence>
<feature type="signal peptide" evidence="5">
    <location>
        <begin position="1"/>
        <end position="20"/>
    </location>
</feature>
<dbReference type="PANTHER" id="PTHR43400:SF10">
    <property type="entry name" value="3-OXOSTEROID 1-DEHYDROGENASE"/>
    <property type="match status" value="1"/>
</dbReference>
<comment type="cofactor">
    <cofactor evidence="1">
        <name>FAD</name>
        <dbReference type="ChEBI" id="CHEBI:57692"/>
    </cofactor>
</comment>
<protein>
    <submittedName>
        <fullName evidence="7">FAD-binding protein</fullName>
    </submittedName>
</protein>
<feature type="chain" id="PRO_5043633438" evidence="5">
    <location>
        <begin position="21"/>
        <end position="513"/>
    </location>
</feature>
<dbReference type="PRINTS" id="PR00411">
    <property type="entry name" value="PNDRDTASEI"/>
</dbReference>
<dbReference type="InterPro" id="IPR027477">
    <property type="entry name" value="Succ_DH/fumarate_Rdtase_cat_sf"/>
</dbReference>
<name>A0AAW6QVS3_9GAMM</name>
<dbReference type="AlphaFoldDB" id="A0AAW6QVS3"/>
<dbReference type="GO" id="GO:0008202">
    <property type="term" value="P:steroid metabolic process"/>
    <property type="evidence" value="ECO:0007669"/>
    <property type="project" value="UniProtKB-ARBA"/>
</dbReference>
<dbReference type="EMBL" id="SUNE01000003">
    <property type="protein sequence ID" value="MDG5899445.1"/>
    <property type="molecule type" value="Genomic_DNA"/>
</dbReference>
<dbReference type="InterPro" id="IPR003953">
    <property type="entry name" value="FAD-dep_OxRdtase_2_FAD-bd"/>
</dbReference>
<reference evidence="7" key="1">
    <citation type="journal article" date="2019" name="Int J Environ Res Public Health">
        <title>Characterization of Chromosome-Mediated BlaOXA-894 in Shewanella xiamenensis Isolated from Pig Wastewater.</title>
        <authorList>
            <person name="Zou H."/>
            <person name="Zhou Z."/>
            <person name="Xia H."/>
            <person name="Zhao Q."/>
            <person name="Li X."/>
        </authorList>
    </citation>
    <scope>NUCLEOTIDE SEQUENCE</scope>
    <source>
        <strain evidence="7">2015oxa</strain>
    </source>
</reference>
<dbReference type="Pfam" id="PF00890">
    <property type="entry name" value="FAD_binding_2"/>
    <property type="match status" value="1"/>
</dbReference>
<evidence type="ECO:0000256" key="2">
    <source>
        <dbReference type="ARBA" id="ARBA00022630"/>
    </source>
</evidence>
<dbReference type="SUPFAM" id="SSF56425">
    <property type="entry name" value="Succinate dehydrogenase/fumarate reductase flavoprotein, catalytic domain"/>
    <property type="match status" value="1"/>
</dbReference>
<dbReference type="PANTHER" id="PTHR43400">
    <property type="entry name" value="FUMARATE REDUCTASE"/>
    <property type="match status" value="1"/>
</dbReference>
<dbReference type="Gene3D" id="3.90.700.10">
    <property type="entry name" value="Succinate dehydrogenase/fumarate reductase flavoprotein, catalytic domain"/>
    <property type="match status" value="1"/>
</dbReference>